<evidence type="ECO:0000256" key="5">
    <source>
        <dbReference type="ARBA" id="ARBA00022692"/>
    </source>
</evidence>
<evidence type="ECO:0000256" key="2">
    <source>
        <dbReference type="ARBA" id="ARBA00006920"/>
    </source>
</evidence>
<dbReference type="RefSeq" id="WP_344766588.1">
    <property type="nucleotide sequence ID" value="NZ_BAABAK010000010.1"/>
</dbReference>
<name>A0ABP7PIJ8_9SPHI</name>
<evidence type="ECO:0000256" key="12">
    <source>
        <dbReference type="ARBA" id="ARBA00034430"/>
    </source>
</evidence>
<evidence type="ECO:0000313" key="14">
    <source>
        <dbReference type="Proteomes" id="UP001501081"/>
    </source>
</evidence>
<sequence length="45" mass="4957">MNKGRLEAFSDGVIAIILTIMVLEIKVPEGESLMTLKPLIPKFIS</sequence>
<organism evidence="13 14">
    <name type="scientific">Pedobacter ginsengiterrae</name>
    <dbReference type="NCBI Taxonomy" id="871696"/>
    <lineage>
        <taxon>Bacteria</taxon>
        <taxon>Pseudomonadati</taxon>
        <taxon>Bacteroidota</taxon>
        <taxon>Sphingobacteriia</taxon>
        <taxon>Sphingobacteriales</taxon>
        <taxon>Sphingobacteriaceae</taxon>
        <taxon>Pedobacter</taxon>
    </lineage>
</organism>
<evidence type="ECO:0000256" key="7">
    <source>
        <dbReference type="ARBA" id="ARBA00022958"/>
    </source>
</evidence>
<evidence type="ECO:0000256" key="11">
    <source>
        <dbReference type="ARBA" id="ARBA00023303"/>
    </source>
</evidence>
<keyword evidence="10" id="KW-0472">Membrane</keyword>
<keyword evidence="11" id="KW-0407">Ion channel</keyword>
<reference evidence="14" key="1">
    <citation type="journal article" date="2019" name="Int. J. Syst. Evol. Microbiol.">
        <title>The Global Catalogue of Microorganisms (GCM) 10K type strain sequencing project: providing services to taxonomists for standard genome sequencing and annotation.</title>
        <authorList>
            <consortium name="The Broad Institute Genomics Platform"/>
            <consortium name="The Broad Institute Genome Sequencing Center for Infectious Disease"/>
            <person name="Wu L."/>
            <person name="Ma J."/>
        </authorList>
    </citation>
    <scope>NUCLEOTIDE SEQUENCE [LARGE SCALE GENOMIC DNA]</scope>
    <source>
        <strain evidence="14">JCM 17338</strain>
    </source>
</reference>
<dbReference type="EMBL" id="BAABAK010000010">
    <property type="protein sequence ID" value="GAA3966219.1"/>
    <property type="molecule type" value="Genomic_DNA"/>
</dbReference>
<evidence type="ECO:0000256" key="8">
    <source>
        <dbReference type="ARBA" id="ARBA00022989"/>
    </source>
</evidence>
<comment type="similarity">
    <text evidence="2">Belongs to the TMEM175 family.</text>
</comment>
<comment type="subcellular location">
    <subcellularLocation>
        <location evidence="1">Membrane</location>
        <topology evidence="1">Multi-pass membrane protein</topology>
    </subcellularLocation>
</comment>
<evidence type="ECO:0008006" key="15">
    <source>
        <dbReference type="Google" id="ProtNLM"/>
    </source>
</evidence>
<evidence type="ECO:0000256" key="3">
    <source>
        <dbReference type="ARBA" id="ARBA00022448"/>
    </source>
</evidence>
<evidence type="ECO:0000256" key="6">
    <source>
        <dbReference type="ARBA" id="ARBA00022826"/>
    </source>
</evidence>
<evidence type="ECO:0000256" key="4">
    <source>
        <dbReference type="ARBA" id="ARBA00022538"/>
    </source>
</evidence>
<dbReference type="Pfam" id="PF06736">
    <property type="entry name" value="TMEM175"/>
    <property type="match status" value="1"/>
</dbReference>
<keyword evidence="6" id="KW-0631">Potassium channel</keyword>
<keyword evidence="9" id="KW-0406">Ion transport</keyword>
<keyword evidence="3" id="KW-0813">Transport</keyword>
<comment type="caution">
    <text evidence="13">The sequence shown here is derived from an EMBL/GenBank/DDBJ whole genome shotgun (WGS) entry which is preliminary data.</text>
</comment>
<proteinExistence type="inferred from homology"/>
<evidence type="ECO:0000313" key="13">
    <source>
        <dbReference type="EMBL" id="GAA3966219.1"/>
    </source>
</evidence>
<dbReference type="Proteomes" id="UP001501081">
    <property type="component" value="Unassembled WGS sequence"/>
</dbReference>
<dbReference type="InterPro" id="IPR010617">
    <property type="entry name" value="TMEM175-like"/>
</dbReference>
<comment type="catalytic activity">
    <reaction evidence="12">
        <text>K(+)(in) = K(+)(out)</text>
        <dbReference type="Rhea" id="RHEA:29463"/>
        <dbReference type="ChEBI" id="CHEBI:29103"/>
    </reaction>
</comment>
<accession>A0ABP7PIJ8</accession>
<keyword evidence="8" id="KW-1133">Transmembrane helix</keyword>
<keyword evidence="7" id="KW-0630">Potassium</keyword>
<gene>
    <name evidence="13" type="ORF">GCM10022246_18940</name>
</gene>
<evidence type="ECO:0000256" key="1">
    <source>
        <dbReference type="ARBA" id="ARBA00004141"/>
    </source>
</evidence>
<protein>
    <recommendedName>
        <fullName evidence="15">DUF1211 domain-containing protein</fullName>
    </recommendedName>
</protein>
<evidence type="ECO:0000256" key="10">
    <source>
        <dbReference type="ARBA" id="ARBA00023136"/>
    </source>
</evidence>
<keyword evidence="4" id="KW-0633">Potassium transport</keyword>
<keyword evidence="5" id="KW-0812">Transmembrane</keyword>
<evidence type="ECO:0000256" key="9">
    <source>
        <dbReference type="ARBA" id="ARBA00023065"/>
    </source>
</evidence>
<keyword evidence="14" id="KW-1185">Reference proteome</keyword>